<dbReference type="Proteomes" id="UP001311232">
    <property type="component" value="Unassembled WGS sequence"/>
</dbReference>
<dbReference type="AlphaFoldDB" id="A0AAV9RM42"/>
<sequence length="53" mass="5917">WLTLRGEGSPNLTASLIHSRDPVLLFGCLTNPSASDRVRCFSQAGAYRRRRGR</sequence>
<reference evidence="1 2" key="1">
    <citation type="submission" date="2021-06" db="EMBL/GenBank/DDBJ databases">
        <authorList>
            <person name="Palmer J.M."/>
        </authorList>
    </citation>
    <scope>NUCLEOTIDE SEQUENCE [LARGE SCALE GENOMIC DNA]</scope>
    <source>
        <strain evidence="1 2">MEX-2019</strain>
        <tissue evidence="1">Muscle</tissue>
    </source>
</reference>
<protein>
    <submittedName>
        <fullName evidence="1">Uncharacterized protein</fullName>
    </submittedName>
</protein>
<gene>
    <name evidence="1" type="ORF">CRENBAI_012687</name>
</gene>
<feature type="non-terminal residue" evidence="1">
    <location>
        <position position="53"/>
    </location>
</feature>
<name>A0AAV9RM42_9TELE</name>
<accession>A0AAV9RM42</accession>
<evidence type="ECO:0000313" key="1">
    <source>
        <dbReference type="EMBL" id="KAK5610070.1"/>
    </source>
</evidence>
<organism evidence="1 2">
    <name type="scientific">Crenichthys baileyi</name>
    <name type="common">White River springfish</name>
    <dbReference type="NCBI Taxonomy" id="28760"/>
    <lineage>
        <taxon>Eukaryota</taxon>
        <taxon>Metazoa</taxon>
        <taxon>Chordata</taxon>
        <taxon>Craniata</taxon>
        <taxon>Vertebrata</taxon>
        <taxon>Euteleostomi</taxon>
        <taxon>Actinopterygii</taxon>
        <taxon>Neopterygii</taxon>
        <taxon>Teleostei</taxon>
        <taxon>Neoteleostei</taxon>
        <taxon>Acanthomorphata</taxon>
        <taxon>Ovalentaria</taxon>
        <taxon>Atherinomorphae</taxon>
        <taxon>Cyprinodontiformes</taxon>
        <taxon>Goodeidae</taxon>
        <taxon>Crenichthys</taxon>
    </lineage>
</organism>
<comment type="caution">
    <text evidence="1">The sequence shown here is derived from an EMBL/GenBank/DDBJ whole genome shotgun (WGS) entry which is preliminary data.</text>
</comment>
<proteinExistence type="predicted"/>
<feature type="non-terminal residue" evidence="1">
    <location>
        <position position="1"/>
    </location>
</feature>
<keyword evidence="2" id="KW-1185">Reference proteome</keyword>
<evidence type="ECO:0000313" key="2">
    <source>
        <dbReference type="Proteomes" id="UP001311232"/>
    </source>
</evidence>
<dbReference type="EMBL" id="JAHHUM010001685">
    <property type="protein sequence ID" value="KAK5610070.1"/>
    <property type="molecule type" value="Genomic_DNA"/>
</dbReference>